<dbReference type="PROSITE" id="PS51404">
    <property type="entry name" value="DYP_PEROXIDASE"/>
    <property type="match status" value="1"/>
</dbReference>
<keyword evidence="4" id="KW-0560">Oxidoreductase</keyword>
<dbReference type="InterPro" id="IPR011008">
    <property type="entry name" value="Dimeric_a/b-barrel"/>
</dbReference>
<dbReference type="Pfam" id="PF04261">
    <property type="entry name" value="Dyp_perox_N"/>
    <property type="match status" value="1"/>
</dbReference>
<dbReference type="Proteomes" id="UP000501408">
    <property type="component" value="Chromosome 1"/>
</dbReference>
<dbReference type="PANTHER" id="PTHR30521">
    <property type="entry name" value="DEFERROCHELATASE/PEROXIDASE"/>
    <property type="match status" value="1"/>
</dbReference>
<accession>A0ABX6K2C8</accession>
<evidence type="ECO:0000256" key="1">
    <source>
        <dbReference type="ARBA" id="ARBA00001970"/>
    </source>
</evidence>
<comment type="similarity">
    <text evidence="6">Belongs to the DyP-type peroxidase family.</text>
</comment>
<comment type="cofactor">
    <cofactor evidence="1">
        <name>heme b</name>
        <dbReference type="ChEBI" id="CHEBI:60344"/>
    </cofactor>
</comment>
<feature type="domain" description="Dyp-type peroxidase N-terminal" evidence="7">
    <location>
        <begin position="5"/>
        <end position="132"/>
    </location>
</feature>
<reference evidence="9 10" key="1">
    <citation type="submission" date="2020-03" db="EMBL/GenBank/DDBJ databases">
        <title>Genome mining reveals the biosynthetic pathways of PHA and ectoines of the halophilic strain Salinivibrio costicola M318 isolated from fermented shrimp paste.</title>
        <authorList>
            <person name="Doan T.V."/>
            <person name="Tran L.T."/>
            <person name="Trieu T.A."/>
            <person name="Nguyen Q.V."/>
            <person name="Quach T.N."/>
            <person name="Phi T.Q."/>
            <person name="Kumar S."/>
        </authorList>
    </citation>
    <scope>NUCLEOTIDE SEQUENCE [LARGE SCALE GENOMIC DNA]</scope>
    <source>
        <strain evidence="9 10">M318</strain>
    </source>
</reference>
<gene>
    <name evidence="9" type="ORF">HBA18_04000</name>
</gene>
<dbReference type="Pfam" id="PF20628">
    <property type="entry name" value="Dyp_perox_C"/>
    <property type="match status" value="1"/>
</dbReference>
<sequence>MTQAQSAIVPDGGPYALYVMLKVTDDAALVLQQCQRLAEIAKQTQEVFGDAQMGVAVGFSPAFCRTHGLAYPEGVTDFRPRESRKHRAPHTDCDVFIHLHGLRHDLNFYVFQQWLTPIKKVVDVVDETAGFRYLDARDMTGFIDGTENPQGLARDAVAVIPDGPFAGGSVALVQRYVHDLPAWERLQQAAQEKVIGRTKPDSIELEDMPDTSHVGRVDIKENGVGLKILRQSLPYGSVSGEHGLLFLAYCQQQHPLDVMLDSMFGERDGKTDMMLSFTQAVTGAIMFMPSQTTLAQYVERLSQPGVA</sequence>
<evidence type="ECO:0000256" key="3">
    <source>
        <dbReference type="ARBA" id="ARBA00022723"/>
    </source>
</evidence>
<name>A0ABX6K2C8_SALCS</name>
<protein>
    <submittedName>
        <fullName evidence="9">Dyp-type peroxidase</fullName>
    </submittedName>
</protein>
<evidence type="ECO:0000313" key="10">
    <source>
        <dbReference type="Proteomes" id="UP000501408"/>
    </source>
</evidence>
<dbReference type="RefSeq" id="WP_167314095.1">
    <property type="nucleotide sequence ID" value="NZ_CP050266.1"/>
</dbReference>
<keyword evidence="3" id="KW-0479">Metal-binding</keyword>
<evidence type="ECO:0000256" key="2">
    <source>
        <dbReference type="ARBA" id="ARBA00022559"/>
    </source>
</evidence>
<keyword evidence="2 9" id="KW-0575">Peroxidase</keyword>
<evidence type="ECO:0000256" key="5">
    <source>
        <dbReference type="ARBA" id="ARBA00023004"/>
    </source>
</evidence>
<proteinExistence type="inferred from homology"/>
<evidence type="ECO:0000313" key="9">
    <source>
        <dbReference type="EMBL" id="QIR05614.1"/>
    </source>
</evidence>
<evidence type="ECO:0000256" key="4">
    <source>
        <dbReference type="ARBA" id="ARBA00023002"/>
    </source>
</evidence>
<dbReference type="InterPro" id="IPR006314">
    <property type="entry name" value="Dyp_peroxidase"/>
</dbReference>
<dbReference type="NCBIfam" id="TIGR01413">
    <property type="entry name" value="Dyp_perox_fam"/>
    <property type="match status" value="1"/>
</dbReference>
<keyword evidence="10" id="KW-1185">Reference proteome</keyword>
<evidence type="ECO:0000259" key="7">
    <source>
        <dbReference type="Pfam" id="PF04261"/>
    </source>
</evidence>
<dbReference type="InterPro" id="IPR048328">
    <property type="entry name" value="Dyp_perox_C"/>
</dbReference>
<feature type="domain" description="Dyp-type peroxidase C-terminal" evidence="8">
    <location>
        <begin position="135"/>
        <end position="291"/>
    </location>
</feature>
<evidence type="ECO:0000259" key="8">
    <source>
        <dbReference type="Pfam" id="PF20628"/>
    </source>
</evidence>
<dbReference type="InterPro" id="IPR048327">
    <property type="entry name" value="Dyp_perox_N"/>
</dbReference>
<keyword evidence="5" id="KW-0408">Iron</keyword>
<dbReference type="PANTHER" id="PTHR30521:SF0">
    <property type="entry name" value="DYP-TYPE PEROXIDASE FAMILY PROTEIN"/>
    <property type="match status" value="1"/>
</dbReference>
<organism evidence="9 10">
    <name type="scientific">Salinivibrio costicola</name>
    <name type="common">Vibrio costicola</name>
    <dbReference type="NCBI Taxonomy" id="51367"/>
    <lineage>
        <taxon>Bacteria</taxon>
        <taxon>Pseudomonadati</taxon>
        <taxon>Pseudomonadota</taxon>
        <taxon>Gammaproteobacteria</taxon>
        <taxon>Vibrionales</taxon>
        <taxon>Vibrionaceae</taxon>
        <taxon>Salinivibrio</taxon>
    </lineage>
</organism>
<dbReference type="EMBL" id="CP050266">
    <property type="protein sequence ID" value="QIR05614.1"/>
    <property type="molecule type" value="Genomic_DNA"/>
</dbReference>
<dbReference type="SUPFAM" id="SSF54909">
    <property type="entry name" value="Dimeric alpha+beta barrel"/>
    <property type="match status" value="1"/>
</dbReference>
<evidence type="ECO:0000256" key="6">
    <source>
        <dbReference type="ARBA" id="ARBA00025737"/>
    </source>
</evidence>
<dbReference type="GO" id="GO:0004601">
    <property type="term" value="F:peroxidase activity"/>
    <property type="evidence" value="ECO:0007669"/>
    <property type="project" value="UniProtKB-KW"/>
</dbReference>